<evidence type="ECO:0000256" key="3">
    <source>
        <dbReference type="ARBA" id="ARBA00022694"/>
    </source>
</evidence>
<dbReference type="Pfam" id="PF01743">
    <property type="entry name" value="PolyA_pol"/>
    <property type="match status" value="1"/>
</dbReference>
<feature type="binding site" evidence="11">
    <location>
        <position position="40"/>
    </location>
    <ligand>
        <name>Mg(2+)</name>
        <dbReference type="ChEBI" id="CHEBI:18420"/>
    </ligand>
</feature>
<keyword evidence="4 11" id="KW-0548">Nucleotidyltransferase</keyword>
<keyword evidence="16" id="KW-1185">Reference proteome</keyword>
<feature type="binding site" evidence="11">
    <location>
        <position position="163"/>
    </location>
    <ligand>
        <name>ATP</name>
        <dbReference type="ChEBI" id="CHEBI:30616"/>
    </ligand>
</feature>
<dbReference type="EC" id="2.7.7.72" evidence="11"/>
<evidence type="ECO:0000256" key="7">
    <source>
        <dbReference type="ARBA" id="ARBA00022800"/>
    </source>
</evidence>
<dbReference type="Pfam" id="PF13735">
    <property type="entry name" value="tRNA_NucTran2_2"/>
    <property type="match status" value="1"/>
</dbReference>
<dbReference type="PANTHER" id="PTHR46173">
    <property type="entry name" value="CCA TRNA NUCLEOTIDYLTRANSFERASE 1, MITOCHONDRIAL"/>
    <property type="match status" value="1"/>
</dbReference>
<dbReference type="GO" id="GO:0000287">
    <property type="term" value="F:magnesium ion binding"/>
    <property type="evidence" value="ECO:0007669"/>
    <property type="project" value="UniProtKB-UniRule"/>
</dbReference>
<keyword evidence="9 11" id="KW-0460">Magnesium</keyword>
<accession>A0A2A5RZS3</accession>
<dbReference type="InterPro" id="IPR043519">
    <property type="entry name" value="NT_sf"/>
</dbReference>
<feature type="binding site" evidence="11">
    <location>
        <position position="160"/>
    </location>
    <ligand>
        <name>ATP</name>
        <dbReference type="ChEBI" id="CHEBI:30616"/>
    </ligand>
</feature>
<evidence type="ECO:0000313" key="16">
    <source>
        <dbReference type="Proteomes" id="UP000242246"/>
    </source>
</evidence>
<feature type="binding site" evidence="11">
    <location>
        <position position="154"/>
    </location>
    <ligand>
        <name>ATP</name>
        <dbReference type="ChEBI" id="CHEBI:30616"/>
    </ligand>
</feature>
<keyword evidence="5 11" id="KW-0479">Metal-binding</keyword>
<gene>
    <name evidence="11" type="primary">cca</name>
    <name evidence="15" type="ORF">RU87_GL001568</name>
</gene>
<evidence type="ECO:0000256" key="9">
    <source>
        <dbReference type="ARBA" id="ARBA00022842"/>
    </source>
</evidence>
<evidence type="ECO:0000256" key="6">
    <source>
        <dbReference type="ARBA" id="ARBA00022741"/>
    </source>
</evidence>
<comment type="catalytic activity">
    <reaction evidence="11">
        <text>a tRNA with a 3' CCA end + 2 CTP + ATP = a tRNA with a 3' CCACCA end + 3 diphosphate</text>
        <dbReference type="Rhea" id="RHEA:76235"/>
        <dbReference type="Rhea" id="RHEA-COMP:10468"/>
        <dbReference type="Rhea" id="RHEA-COMP:18655"/>
        <dbReference type="ChEBI" id="CHEBI:30616"/>
        <dbReference type="ChEBI" id="CHEBI:33019"/>
        <dbReference type="ChEBI" id="CHEBI:37563"/>
        <dbReference type="ChEBI" id="CHEBI:83071"/>
        <dbReference type="ChEBI" id="CHEBI:195187"/>
    </reaction>
</comment>
<evidence type="ECO:0000256" key="4">
    <source>
        <dbReference type="ARBA" id="ARBA00022695"/>
    </source>
</evidence>
<feature type="domain" description="tRNA nucleotidyltransferase/poly(A) polymerase RNA and SrmB- binding" evidence="13">
    <location>
        <begin position="169"/>
        <end position="227"/>
    </location>
</feature>
<sequence>MPAEFVKALPILEKIRVSGYQAYFVGGSVRDVLLNRQIHDVDIATSAYPAEVKQIFEHTVDIGIEHGTVLVLAGDDTYEITTFRTEDVYVDYRRPSHVSFVRELSEDLLRRDFTINAFALANDGEIIDLYDGLTDLDKKILRAVGHPSERFNEDALRIMRGVRFMATLNFSLESETYEAMKRQAHLLAKISIERIFIELDKLLQADYWQKGFDALLAIDASAYLPGFSDKKALLSLLTLPKRFKFTNSVQAWGFLLHQLGYVDGKFLMKKWKVSREFATAITHFLSAYRKRQVAAFSLEDLYQHHLSSLLLVENLFEAQGLDTDFEHIAVLDKTLQIRDKKEIVVSAGEIMKQFSISPGPGIGKLFHEIEMAIVIGKLRNHPDDIFNYVRESSEYGSND</sequence>
<reference evidence="15 16" key="1">
    <citation type="submission" date="2014-12" db="EMBL/GenBank/DDBJ databases">
        <title>Draft genome sequences of 10 type strains of Lactococcus.</title>
        <authorList>
            <person name="Sun Z."/>
            <person name="Zhong Z."/>
            <person name="Liu W."/>
            <person name="Zhang W."/>
            <person name="Zhang H."/>
        </authorList>
    </citation>
    <scope>NUCLEOTIDE SEQUENCE [LARGE SCALE GENOMIC DNA]</scope>
    <source>
        <strain evidence="15 16">DSM 20686</strain>
    </source>
</reference>
<dbReference type="GO" id="GO:0160016">
    <property type="term" value="F:CCACCA tRNA nucleotidyltransferase activity"/>
    <property type="evidence" value="ECO:0007669"/>
    <property type="project" value="RHEA"/>
</dbReference>
<name>A0A2A5RZS3_9LACT</name>
<keyword evidence="8 11" id="KW-0067">ATP-binding</keyword>
<evidence type="ECO:0000256" key="2">
    <source>
        <dbReference type="ARBA" id="ARBA00022679"/>
    </source>
</evidence>
<dbReference type="GO" id="GO:0001680">
    <property type="term" value="P:tRNA 3'-terminal CCA addition"/>
    <property type="evidence" value="ECO:0007669"/>
    <property type="project" value="UniProtKB-UniRule"/>
</dbReference>
<feature type="binding site" evidence="11">
    <location>
        <position position="154"/>
    </location>
    <ligand>
        <name>CTP</name>
        <dbReference type="ChEBI" id="CHEBI:37563"/>
    </ligand>
</feature>
<dbReference type="AlphaFoldDB" id="A0A2A5RZS3"/>
<dbReference type="Proteomes" id="UP000242246">
    <property type="component" value="Unassembled WGS sequence"/>
</dbReference>
<feature type="binding site" evidence="11">
    <location>
        <position position="111"/>
    </location>
    <ligand>
        <name>CTP</name>
        <dbReference type="ChEBI" id="CHEBI:37563"/>
    </ligand>
</feature>
<feature type="domain" description="CCA-adding enzyme C-terminal" evidence="14">
    <location>
        <begin position="243"/>
        <end position="388"/>
    </location>
</feature>
<dbReference type="STRING" id="1348632.GCA_001591745_00952"/>
<keyword evidence="7 11" id="KW-0692">RNA repair</keyword>
<feature type="binding site" evidence="11">
    <location>
        <position position="27"/>
    </location>
    <ligand>
        <name>CTP</name>
        <dbReference type="ChEBI" id="CHEBI:37563"/>
    </ligand>
</feature>
<comment type="caution">
    <text evidence="15">The sequence shown here is derived from an EMBL/GenBank/DDBJ whole genome shotgun (WGS) entry which is preliminary data.</text>
</comment>
<dbReference type="InterPro" id="IPR050264">
    <property type="entry name" value="Bact_CCA-adding_enz_type3_sf"/>
</dbReference>
<evidence type="ECO:0000256" key="5">
    <source>
        <dbReference type="ARBA" id="ARBA00022723"/>
    </source>
</evidence>
<organism evidence="15 16">
    <name type="scientific">Pseudolactococcus plantarum</name>
    <dbReference type="NCBI Taxonomy" id="1365"/>
    <lineage>
        <taxon>Bacteria</taxon>
        <taxon>Bacillati</taxon>
        <taxon>Bacillota</taxon>
        <taxon>Bacilli</taxon>
        <taxon>Lactobacillales</taxon>
        <taxon>Streptococcaceae</taxon>
        <taxon>Pseudolactococcus</taxon>
    </lineage>
</organism>
<evidence type="ECO:0000256" key="11">
    <source>
        <dbReference type="HAMAP-Rule" id="MF_01263"/>
    </source>
</evidence>
<keyword evidence="10 11" id="KW-0694">RNA-binding</keyword>
<evidence type="ECO:0000259" key="12">
    <source>
        <dbReference type="Pfam" id="PF01743"/>
    </source>
</evidence>
<dbReference type="Gene3D" id="1.10.110.30">
    <property type="match status" value="1"/>
</dbReference>
<dbReference type="InterPro" id="IPR023068">
    <property type="entry name" value="CCA-adding_enz_firmicutes"/>
</dbReference>
<dbReference type="GO" id="GO:0042245">
    <property type="term" value="P:RNA repair"/>
    <property type="evidence" value="ECO:0007669"/>
    <property type="project" value="UniProtKB-KW"/>
</dbReference>
<dbReference type="GO" id="GO:0004810">
    <property type="term" value="F:CCA tRNA nucleotidyltransferase activity"/>
    <property type="evidence" value="ECO:0007669"/>
    <property type="project" value="UniProtKB-UniRule"/>
</dbReference>
<comment type="cofactor">
    <cofactor evidence="1 11">
        <name>Mg(2+)</name>
        <dbReference type="ChEBI" id="CHEBI:18420"/>
    </cofactor>
</comment>
<dbReference type="Gene3D" id="1.10.246.80">
    <property type="match status" value="1"/>
</dbReference>
<dbReference type="InterPro" id="IPR002646">
    <property type="entry name" value="PolA_pol_head_dom"/>
</dbReference>
<dbReference type="Gene3D" id="1.20.58.560">
    <property type="match status" value="1"/>
</dbReference>
<dbReference type="Pfam" id="PF12627">
    <property type="entry name" value="PolyA_pol_RNAbd"/>
    <property type="match status" value="1"/>
</dbReference>
<comment type="function">
    <text evidence="11">Catalyzes the addition and repair of the essential 3'-terminal CCA sequence in tRNAs without using a nucleic acid template. Adds these three nucleotides in the order of C, C, and A to the tRNA nucleotide-73, using CTP and ATP as substrates and producing inorganic pyrophosphate. tRNA 3'-terminal CCA addition is required both for tRNA processing and repair. Also involved in tRNA surveillance by mediating tandem CCA addition to generate a CCACCA at the 3' terminus of unstable tRNAs. While stable tRNAs receive only 3'-terminal CCA, unstable tRNAs are marked with CCACCA and rapidly degraded.</text>
</comment>
<comment type="miscellaneous">
    <text evidence="11">A single active site specifically recognizes both ATP and CTP and is responsible for their addition.</text>
</comment>
<evidence type="ECO:0000259" key="14">
    <source>
        <dbReference type="Pfam" id="PF13735"/>
    </source>
</evidence>
<keyword evidence="6 11" id="KW-0547">Nucleotide-binding</keyword>
<evidence type="ECO:0000313" key="15">
    <source>
        <dbReference type="EMBL" id="PCS06715.1"/>
    </source>
</evidence>
<comment type="similarity">
    <text evidence="11">Belongs to the tRNA nucleotidyltransferase/poly(A) polymerase family. Bacterial CCA-adding enzyme type 3 subfamily.</text>
</comment>
<evidence type="ECO:0000259" key="13">
    <source>
        <dbReference type="Pfam" id="PF12627"/>
    </source>
</evidence>
<feature type="binding site" evidence="11">
    <location>
        <position position="160"/>
    </location>
    <ligand>
        <name>CTP</name>
        <dbReference type="ChEBI" id="CHEBI:37563"/>
    </ligand>
</feature>
<feature type="binding site" evidence="11">
    <location>
        <position position="30"/>
    </location>
    <ligand>
        <name>CTP</name>
        <dbReference type="ChEBI" id="CHEBI:37563"/>
    </ligand>
</feature>
<comment type="subunit">
    <text evidence="11">Homodimer.</text>
</comment>
<feature type="binding site" evidence="11">
    <location>
        <position position="111"/>
    </location>
    <ligand>
        <name>ATP</name>
        <dbReference type="ChEBI" id="CHEBI:30616"/>
    </ligand>
</feature>
<keyword evidence="2 11" id="KW-0808">Transferase</keyword>
<dbReference type="InterPro" id="IPR032828">
    <property type="entry name" value="PolyA_RNA-bd"/>
</dbReference>
<feature type="binding site" evidence="11">
    <location>
        <position position="42"/>
    </location>
    <ligand>
        <name>Mg(2+)</name>
        <dbReference type="ChEBI" id="CHEBI:18420"/>
    </ligand>
</feature>
<feature type="binding site" evidence="11">
    <location>
        <position position="27"/>
    </location>
    <ligand>
        <name>ATP</name>
        <dbReference type="ChEBI" id="CHEBI:30616"/>
    </ligand>
</feature>
<feature type="binding site" evidence="11">
    <location>
        <position position="157"/>
    </location>
    <ligand>
        <name>ATP</name>
        <dbReference type="ChEBI" id="CHEBI:30616"/>
    </ligand>
</feature>
<dbReference type="NCBIfam" id="NF009814">
    <property type="entry name" value="PRK13299.1"/>
    <property type="match status" value="1"/>
</dbReference>
<feature type="binding site" evidence="11">
    <location>
        <position position="30"/>
    </location>
    <ligand>
        <name>ATP</name>
        <dbReference type="ChEBI" id="CHEBI:30616"/>
    </ligand>
</feature>
<proteinExistence type="inferred from homology"/>
<protein>
    <recommendedName>
        <fullName evidence="11">CCA-adding enzyme</fullName>
        <ecNumber evidence="11">2.7.7.72</ecNumber>
    </recommendedName>
    <alternativeName>
        <fullName evidence="11">CCA tRNA nucleotidyltransferase</fullName>
    </alternativeName>
    <alternativeName>
        <fullName evidence="11">tRNA CCA-pyrophosphorylase</fullName>
    </alternativeName>
    <alternativeName>
        <fullName evidence="11">tRNA adenylyl-/cytidylyl- transferase</fullName>
    </alternativeName>
    <alternativeName>
        <fullName evidence="11">tRNA nucleotidyltransferase</fullName>
    </alternativeName>
    <alternativeName>
        <fullName evidence="11">tRNA-NT</fullName>
    </alternativeName>
</protein>
<feature type="domain" description="Poly A polymerase head" evidence="12">
    <location>
        <begin position="22"/>
        <end position="142"/>
    </location>
</feature>
<dbReference type="CDD" id="cd05398">
    <property type="entry name" value="NT_ClassII-CCAase"/>
    <property type="match status" value="1"/>
</dbReference>
<dbReference type="InterPro" id="IPR032810">
    <property type="entry name" value="CCA-adding_enz_C"/>
</dbReference>
<comment type="catalytic activity">
    <reaction evidence="11">
        <text>a tRNA precursor + 2 CTP + ATP = a tRNA with a 3' CCA end + 3 diphosphate</text>
        <dbReference type="Rhea" id="RHEA:14433"/>
        <dbReference type="Rhea" id="RHEA-COMP:10465"/>
        <dbReference type="Rhea" id="RHEA-COMP:10468"/>
        <dbReference type="ChEBI" id="CHEBI:30616"/>
        <dbReference type="ChEBI" id="CHEBI:33019"/>
        <dbReference type="ChEBI" id="CHEBI:37563"/>
        <dbReference type="ChEBI" id="CHEBI:74896"/>
        <dbReference type="ChEBI" id="CHEBI:83071"/>
        <dbReference type="EC" id="2.7.7.72"/>
    </reaction>
</comment>
<dbReference type="GO" id="GO:0000049">
    <property type="term" value="F:tRNA binding"/>
    <property type="evidence" value="ECO:0007669"/>
    <property type="project" value="UniProtKB-UniRule"/>
</dbReference>
<dbReference type="HAMAP" id="MF_01263">
    <property type="entry name" value="CCA_bact_type3"/>
    <property type="match status" value="1"/>
</dbReference>
<dbReference type="SUPFAM" id="SSF81891">
    <property type="entry name" value="Poly A polymerase C-terminal region-like"/>
    <property type="match status" value="1"/>
</dbReference>
<evidence type="ECO:0000256" key="8">
    <source>
        <dbReference type="ARBA" id="ARBA00022840"/>
    </source>
</evidence>
<keyword evidence="3 11" id="KW-0819">tRNA processing</keyword>
<dbReference type="EMBL" id="JXJX01000007">
    <property type="protein sequence ID" value="PCS06715.1"/>
    <property type="molecule type" value="Genomic_DNA"/>
</dbReference>
<evidence type="ECO:0000256" key="1">
    <source>
        <dbReference type="ARBA" id="ARBA00001946"/>
    </source>
</evidence>
<feature type="binding site" evidence="11">
    <location>
        <position position="163"/>
    </location>
    <ligand>
        <name>CTP</name>
        <dbReference type="ChEBI" id="CHEBI:37563"/>
    </ligand>
</feature>
<dbReference type="PANTHER" id="PTHR46173:SF1">
    <property type="entry name" value="CCA TRNA NUCLEOTIDYLTRANSFERASE 1, MITOCHONDRIAL"/>
    <property type="match status" value="1"/>
</dbReference>
<dbReference type="Gene3D" id="3.30.460.10">
    <property type="entry name" value="Beta Polymerase, domain 2"/>
    <property type="match status" value="1"/>
</dbReference>
<evidence type="ECO:0000256" key="10">
    <source>
        <dbReference type="ARBA" id="ARBA00022884"/>
    </source>
</evidence>
<dbReference type="GO" id="GO:0005524">
    <property type="term" value="F:ATP binding"/>
    <property type="evidence" value="ECO:0007669"/>
    <property type="project" value="UniProtKB-UniRule"/>
</dbReference>
<dbReference type="SUPFAM" id="SSF81301">
    <property type="entry name" value="Nucleotidyltransferase"/>
    <property type="match status" value="1"/>
</dbReference>
<feature type="binding site" evidence="11">
    <location>
        <position position="157"/>
    </location>
    <ligand>
        <name>CTP</name>
        <dbReference type="ChEBI" id="CHEBI:37563"/>
    </ligand>
</feature>